<sequence length="90" mass="10040">MMLIRKNFIYYLLVLEFLPALSENLRMAGISSVEKIRVDITTQQLSVPENANGVVVDIGTSVEVDKIMLTIHSQIPRGSLVLSVWVIAIQ</sequence>
<evidence type="ECO:0000313" key="1">
    <source>
        <dbReference type="EMBL" id="VTR56591.1"/>
    </source>
</evidence>
<name>A0A4U9WBV0_SERFO</name>
<dbReference type="AlphaFoldDB" id="A0A4U9WBV0"/>
<protein>
    <submittedName>
        <fullName evidence="1">Uncharacterized protein</fullName>
    </submittedName>
</protein>
<organism evidence="1">
    <name type="scientific">Serratia fonticola</name>
    <dbReference type="NCBI Taxonomy" id="47917"/>
    <lineage>
        <taxon>Bacteria</taxon>
        <taxon>Pseudomonadati</taxon>
        <taxon>Pseudomonadota</taxon>
        <taxon>Gammaproteobacteria</taxon>
        <taxon>Enterobacterales</taxon>
        <taxon>Yersiniaceae</taxon>
        <taxon>Serratia</taxon>
    </lineage>
</organism>
<accession>A0A4U9WBV0</accession>
<gene>
    <name evidence="1" type="ORF">NCTC12965_07176</name>
</gene>
<dbReference type="EMBL" id="CABEEZ010000134">
    <property type="protein sequence ID" value="VTR56591.1"/>
    <property type="molecule type" value="Genomic_DNA"/>
</dbReference>
<reference evidence="1" key="1">
    <citation type="submission" date="2019-05" db="EMBL/GenBank/DDBJ databases">
        <authorList>
            <consortium name="Pathogen Informatics"/>
        </authorList>
    </citation>
    <scope>NUCLEOTIDE SEQUENCE [LARGE SCALE GENOMIC DNA]</scope>
    <source>
        <strain evidence="1">NCTC12965</strain>
    </source>
</reference>
<proteinExistence type="predicted"/>